<dbReference type="Gene3D" id="2.40.30.10">
    <property type="entry name" value="Translation factors"/>
    <property type="match status" value="1"/>
</dbReference>
<comment type="similarity">
    <text evidence="1 7">Belongs to the TRAFAC class translation factor GTPase superfamily. Classic translation factor GTPase family. EF-G/EF-2 subfamily.</text>
</comment>
<keyword evidence="4 7" id="KW-0648">Protein biosynthesis</keyword>
<dbReference type="Gene3D" id="3.30.230.10">
    <property type="match status" value="1"/>
</dbReference>
<dbReference type="Pfam" id="PF00679">
    <property type="entry name" value="EFG_C"/>
    <property type="match status" value="1"/>
</dbReference>
<keyword evidence="7" id="KW-0963">Cytoplasm</keyword>
<dbReference type="InterPro" id="IPR000795">
    <property type="entry name" value="T_Tr_GTP-bd_dom"/>
</dbReference>
<protein>
    <recommendedName>
        <fullName evidence="7 8">Elongation factor G</fullName>
        <shortName evidence="7">EF-G</shortName>
    </recommendedName>
</protein>
<dbReference type="InterPro" id="IPR047872">
    <property type="entry name" value="EFG_IV"/>
</dbReference>
<gene>
    <name evidence="7" type="primary">fusA</name>
    <name evidence="10" type="ORF">A2Y75_11955</name>
</gene>
<comment type="caution">
    <text evidence="10">The sequence shown here is derived from an EMBL/GenBank/DDBJ whole genome shotgun (WGS) entry which is preliminary data.</text>
</comment>
<proteinExistence type="inferred from homology"/>
<evidence type="ECO:0000256" key="4">
    <source>
        <dbReference type="ARBA" id="ARBA00022917"/>
    </source>
</evidence>
<feature type="binding site" evidence="7">
    <location>
        <begin position="31"/>
        <end position="38"/>
    </location>
    <ligand>
        <name>GTP</name>
        <dbReference type="ChEBI" id="CHEBI:37565"/>
    </ligand>
</feature>
<comment type="subcellular location">
    <subcellularLocation>
        <location evidence="7">Cytoplasm</location>
    </subcellularLocation>
</comment>
<evidence type="ECO:0000259" key="9">
    <source>
        <dbReference type="PROSITE" id="PS51722"/>
    </source>
</evidence>
<evidence type="ECO:0000256" key="1">
    <source>
        <dbReference type="ARBA" id="ARBA00005870"/>
    </source>
</evidence>
<evidence type="ECO:0000256" key="8">
    <source>
        <dbReference type="NCBIfam" id="TIGR00484"/>
    </source>
</evidence>
<dbReference type="SUPFAM" id="SSF52540">
    <property type="entry name" value="P-loop containing nucleoside triphosphate hydrolases"/>
    <property type="match status" value="1"/>
</dbReference>
<dbReference type="Pfam" id="PF03144">
    <property type="entry name" value="GTP_EFTU_D2"/>
    <property type="match status" value="1"/>
</dbReference>
<dbReference type="InterPro" id="IPR027417">
    <property type="entry name" value="P-loop_NTPase"/>
</dbReference>
<keyword evidence="3 7" id="KW-0251">Elongation factor</keyword>
<dbReference type="InterPro" id="IPR005225">
    <property type="entry name" value="Small_GTP-bd"/>
</dbReference>
<dbReference type="GO" id="GO:0003924">
    <property type="term" value="F:GTPase activity"/>
    <property type="evidence" value="ECO:0007669"/>
    <property type="project" value="InterPro"/>
</dbReference>
<dbReference type="CDD" id="cd01886">
    <property type="entry name" value="EF-G"/>
    <property type="match status" value="1"/>
</dbReference>
<feature type="domain" description="Tr-type G" evidence="9">
    <location>
        <begin position="22"/>
        <end position="297"/>
    </location>
</feature>
<evidence type="ECO:0000256" key="5">
    <source>
        <dbReference type="ARBA" id="ARBA00023134"/>
    </source>
</evidence>
<dbReference type="Proteomes" id="UP000177876">
    <property type="component" value="Unassembled WGS sequence"/>
</dbReference>
<reference evidence="10 11" key="1">
    <citation type="journal article" date="2016" name="Nat. Commun.">
        <title>Thousands of microbial genomes shed light on interconnected biogeochemical processes in an aquifer system.</title>
        <authorList>
            <person name="Anantharaman K."/>
            <person name="Brown C.T."/>
            <person name="Hug L.A."/>
            <person name="Sharon I."/>
            <person name="Castelle C.J."/>
            <person name="Probst A.J."/>
            <person name="Thomas B.C."/>
            <person name="Singh A."/>
            <person name="Wilkins M.J."/>
            <person name="Karaoz U."/>
            <person name="Brodie E.L."/>
            <person name="Williams K.H."/>
            <person name="Hubbard S.S."/>
            <person name="Banfield J.F."/>
        </authorList>
    </citation>
    <scope>NUCLEOTIDE SEQUENCE [LARGE SCALE GENOMIC DNA]</scope>
</reference>
<keyword evidence="5 7" id="KW-0342">GTP-binding</keyword>
<dbReference type="AlphaFoldDB" id="A0A1F2WMM6"/>
<keyword evidence="2 7" id="KW-0547">Nucleotide-binding</keyword>
<organism evidence="10 11">
    <name type="scientific">Candidatus Solincola sediminis</name>
    <dbReference type="NCBI Taxonomy" id="1797199"/>
    <lineage>
        <taxon>Bacteria</taxon>
        <taxon>Bacillati</taxon>
        <taxon>Actinomycetota</taxon>
        <taxon>Candidatus Geothermincolia</taxon>
        <taxon>Candidatus Geothermincolales</taxon>
        <taxon>Candidatus Geothermincolaceae</taxon>
        <taxon>Candidatus Solincola</taxon>
    </lineage>
</organism>
<dbReference type="FunFam" id="3.40.50.300:FF:000029">
    <property type="entry name" value="Elongation factor G"/>
    <property type="match status" value="1"/>
</dbReference>
<dbReference type="InterPro" id="IPR009000">
    <property type="entry name" value="Transl_B-barrel_sf"/>
</dbReference>
<dbReference type="PROSITE" id="PS00301">
    <property type="entry name" value="G_TR_1"/>
    <property type="match status" value="1"/>
</dbReference>
<dbReference type="InterPro" id="IPR035649">
    <property type="entry name" value="EFG_V"/>
</dbReference>
<dbReference type="InterPro" id="IPR004540">
    <property type="entry name" value="Transl_elong_EFG/EF2"/>
</dbReference>
<evidence type="ECO:0000256" key="7">
    <source>
        <dbReference type="HAMAP-Rule" id="MF_00054"/>
    </source>
</evidence>
<dbReference type="InterPro" id="IPR031157">
    <property type="entry name" value="G_TR_CS"/>
</dbReference>
<sequence length="709" mass="78857">MRVKTKGRNEQLNAERERFPLDKVRNIGIISHIDAGKTTTTERILYYTGRTYKMGEVHEGSAVMDWMVQEQERGITITSAATTCYWNDNKINIIDTPGHVDFTVEVERSLRVLDGAIAIFDAVAGVEPQTETVWRQADHYHVPRICYVNKMDRAGADFFKTIQMIEERFDTRPVALQIPIGSEAGFEGMIDLVEMQATLYRDDLGTQYDVVEIPENLREAASLYRHLLLEACAMYDDELMLSYLEGEEDIETEAIRRALRAGVLKTELTPVFCGSSFRNRGVQPLLDAVVDYLPSPQDVPPIEGFHVGKDEKKEIRFASDEEPFSAIAFKVVSDPYVGKLIYIRVYSGTLRSGSTVLNSTRNRKERIGRLLQMHANRREDMEIIGTGDIVAAVGIKDTYTGDTLCAAHRPILLESMVFPAPVISVAIEPKTKADQERLSEAMARISDEDPTFNVRLDPETGQTIISGMGELHLEIIVDRLLREFGVAANVGRPQVSYRETISGTAKGVEGKFIRQTGGRGQYGHVVIDIEPSTSGEGFEFVSKVTGNAIPKDFIPAVEQGIRGAMEFGVLAGYPVVDVRVILKGGSFHEVDSSELAFKAAGSQAFQEAVRRAAPILLEPIMKVQVTVAKEYLGDVIGDINSRRGRVEGMESRAKLQVINAYVPLAETFGYATDVRSLSQGRATHHMQFSHYSEVPLNIKAEIIKRVKGE</sequence>
<dbReference type="CDD" id="cd04088">
    <property type="entry name" value="EFG_mtEFG_II"/>
    <property type="match status" value="1"/>
</dbReference>
<dbReference type="InterPro" id="IPR009022">
    <property type="entry name" value="EFG_III"/>
</dbReference>
<name>A0A1F2WMM6_9ACTN</name>
<dbReference type="NCBIfam" id="NF009381">
    <property type="entry name" value="PRK12740.1-5"/>
    <property type="match status" value="1"/>
</dbReference>
<dbReference type="InterPro" id="IPR004161">
    <property type="entry name" value="EFTu-like_2"/>
</dbReference>
<dbReference type="FunFam" id="3.30.230.10:FF:000003">
    <property type="entry name" value="Elongation factor G"/>
    <property type="match status" value="1"/>
</dbReference>
<dbReference type="STRING" id="1797197.A2Y75_11955"/>
<dbReference type="SMART" id="SM00889">
    <property type="entry name" value="EFG_IV"/>
    <property type="match status" value="1"/>
</dbReference>
<dbReference type="FunFam" id="3.30.70.240:FF:000001">
    <property type="entry name" value="Elongation factor G"/>
    <property type="match status" value="1"/>
</dbReference>
<dbReference type="Pfam" id="PF14492">
    <property type="entry name" value="EFG_III"/>
    <property type="match status" value="1"/>
</dbReference>
<dbReference type="Gene3D" id="3.30.70.240">
    <property type="match status" value="1"/>
</dbReference>
<dbReference type="InterPro" id="IPR035647">
    <property type="entry name" value="EFG_III/V"/>
</dbReference>
<dbReference type="InterPro" id="IPR014721">
    <property type="entry name" value="Ribsml_uS5_D2-typ_fold_subgr"/>
</dbReference>
<dbReference type="Pfam" id="PF00009">
    <property type="entry name" value="GTP_EFTU"/>
    <property type="match status" value="1"/>
</dbReference>
<dbReference type="FunFam" id="3.30.70.870:FF:000001">
    <property type="entry name" value="Elongation factor G"/>
    <property type="match status" value="1"/>
</dbReference>
<evidence type="ECO:0000256" key="6">
    <source>
        <dbReference type="ARBA" id="ARBA00024731"/>
    </source>
</evidence>
<dbReference type="Pfam" id="PF03764">
    <property type="entry name" value="EFG_IV"/>
    <property type="match status" value="1"/>
</dbReference>
<dbReference type="Gene3D" id="3.40.50.300">
    <property type="entry name" value="P-loop containing nucleotide triphosphate hydrolases"/>
    <property type="match status" value="1"/>
</dbReference>
<dbReference type="InterPro" id="IPR005517">
    <property type="entry name" value="Transl_elong_EFG/EF2_IV"/>
</dbReference>
<dbReference type="SMART" id="SM00838">
    <property type="entry name" value="EFG_C"/>
    <property type="match status" value="1"/>
</dbReference>
<evidence type="ECO:0000256" key="3">
    <source>
        <dbReference type="ARBA" id="ARBA00022768"/>
    </source>
</evidence>
<dbReference type="CDD" id="cd16262">
    <property type="entry name" value="EFG_III"/>
    <property type="match status" value="1"/>
</dbReference>
<dbReference type="GO" id="GO:0032790">
    <property type="term" value="P:ribosome disassembly"/>
    <property type="evidence" value="ECO:0007669"/>
    <property type="project" value="TreeGrafter"/>
</dbReference>
<feature type="binding site" evidence="7">
    <location>
        <begin position="95"/>
        <end position="99"/>
    </location>
    <ligand>
        <name>GTP</name>
        <dbReference type="ChEBI" id="CHEBI:37565"/>
    </ligand>
</feature>
<dbReference type="EMBL" id="MELK01000027">
    <property type="protein sequence ID" value="OFW58069.1"/>
    <property type="molecule type" value="Genomic_DNA"/>
</dbReference>
<dbReference type="SUPFAM" id="SSF54211">
    <property type="entry name" value="Ribosomal protein S5 domain 2-like"/>
    <property type="match status" value="1"/>
</dbReference>
<dbReference type="FunFam" id="2.40.30.10:FF:000006">
    <property type="entry name" value="Elongation factor G"/>
    <property type="match status" value="1"/>
</dbReference>
<feature type="binding site" evidence="7">
    <location>
        <begin position="149"/>
        <end position="152"/>
    </location>
    <ligand>
        <name>GTP</name>
        <dbReference type="ChEBI" id="CHEBI:37565"/>
    </ligand>
</feature>
<dbReference type="GO" id="GO:0003746">
    <property type="term" value="F:translation elongation factor activity"/>
    <property type="evidence" value="ECO:0007669"/>
    <property type="project" value="UniProtKB-UniRule"/>
</dbReference>
<dbReference type="GO" id="GO:0005737">
    <property type="term" value="C:cytoplasm"/>
    <property type="evidence" value="ECO:0007669"/>
    <property type="project" value="UniProtKB-SubCell"/>
</dbReference>
<dbReference type="InterPro" id="IPR041095">
    <property type="entry name" value="EFG_II"/>
</dbReference>
<dbReference type="SUPFAM" id="SSF54980">
    <property type="entry name" value="EF-G C-terminal domain-like"/>
    <property type="match status" value="2"/>
</dbReference>
<dbReference type="CDD" id="cd01434">
    <property type="entry name" value="EFG_mtEFG1_IV"/>
    <property type="match status" value="1"/>
</dbReference>
<dbReference type="CDD" id="cd03713">
    <property type="entry name" value="EFG_mtEFG_C"/>
    <property type="match status" value="1"/>
</dbReference>
<dbReference type="NCBIfam" id="TIGR00484">
    <property type="entry name" value="EF-G"/>
    <property type="match status" value="1"/>
</dbReference>
<dbReference type="PANTHER" id="PTHR43261:SF1">
    <property type="entry name" value="RIBOSOME-RELEASING FACTOR 2, MITOCHONDRIAL"/>
    <property type="match status" value="1"/>
</dbReference>
<evidence type="ECO:0000313" key="10">
    <source>
        <dbReference type="EMBL" id="OFW58069.1"/>
    </source>
</evidence>
<evidence type="ECO:0000256" key="2">
    <source>
        <dbReference type="ARBA" id="ARBA00022741"/>
    </source>
</evidence>
<dbReference type="NCBIfam" id="TIGR00231">
    <property type="entry name" value="small_GTP"/>
    <property type="match status" value="1"/>
</dbReference>
<dbReference type="InterPro" id="IPR020568">
    <property type="entry name" value="Ribosomal_Su5_D2-typ_SF"/>
</dbReference>
<dbReference type="SUPFAM" id="SSF50447">
    <property type="entry name" value="Translation proteins"/>
    <property type="match status" value="1"/>
</dbReference>
<dbReference type="PANTHER" id="PTHR43261">
    <property type="entry name" value="TRANSLATION ELONGATION FACTOR G-RELATED"/>
    <property type="match status" value="1"/>
</dbReference>
<evidence type="ECO:0000313" key="11">
    <source>
        <dbReference type="Proteomes" id="UP000177876"/>
    </source>
</evidence>
<dbReference type="PRINTS" id="PR00315">
    <property type="entry name" value="ELONGATNFCT"/>
</dbReference>
<dbReference type="PROSITE" id="PS51722">
    <property type="entry name" value="G_TR_2"/>
    <property type="match status" value="1"/>
</dbReference>
<comment type="function">
    <text evidence="6 7">Catalyzes the GTP-dependent ribosomal translocation step during translation elongation. During this step, the ribosome changes from the pre-translocational (PRE) to the post-translocational (POST) state as the newly formed A-site-bound peptidyl-tRNA and P-site-bound deacylated tRNA move to the P and E sites, respectively. Catalyzes the coordinated movement of the two tRNA molecules, the mRNA and conformational changes in the ribosome.</text>
</comment>
<dbReference type="GO" id="GO:0005525">
    <property type="term" value="F:GTP binding"/>
    <property type="evidence" value="ECO:0007669"/>
    <property type="project" value="UniProtKB-UniRule"/>
</dbReference>
<accession>A0A1F2WMM6</accession>
<dbReference type="HAMAP" id="MF_00054_B">
    <property type="entry name" value="EF_G_EF_2_B"/>
    <property type="match status" value="1"/>
</dbReference>
<dbReference type="Gene3D" id="3.30.70.870">
    <property type="entry name" value="Elongation Factor G (Translational Gtpase), domain 3"/>
    <property type="match status" value="1"/>
</dbReference>
<dbReference type="InterPro" id="IPR000640">
    <property type="entry name" value="EFG_V-like"/>
</dbReference>